<keyword evidence="16 20" id="KW-0131">Cell cycle</keyword>
<comment type="caution">
    <text evidence="22">The sequence shown here is derived from an EMBL/GenBank/DDBJ whole genome shotgun (WGS) entry which is preliminary data.</text>
</comment>
<organism evidence="22 23">
    <name type="scientific">Thalassolituus maritimus</name>
    <dbReference type="NCBI Taxonomy" id="484498"/>
    <lineage>
        <taxon>Bacteria</taxon>
        <taxon>Pseudomonadati</taxon>
        <taxon>Pseudomonadota</taxon>
        <taxon>Gammaproteobacteria</taxon>
        <taxon>Oceanospirillales</taxon>
        <taxon>Oceanospirillaceae</taxon>
        <taxon>Thalassolituus</taxon>
    </lineage>
</organism>
<dbReference type="PANTHER" id="PTHR21071:SF4">
    <property type="entry name" value="UDP-N-ACETYLENOLPYRUVOYLGLUCOSAMINE REDUCTASE"/>
    <property type="match status" value="1"/>
</dbReference>
<dbReference type="Proteomes" id="UP001481413">
    <property type="component" value="Unassembled WGS sequence"/>
</dbReference>
<comment type="function">
    <text evidence="2 20">Cell wall formation.</text>
</comment>
<comment type="cofactor">
    <cofactor evidence="1 20">
        <name>FAD</name>
        <dbReference type="ChEBI" id="CHEBI:57692"/>
    </cofactor>
</comment>
<evidence type="ECO:0000256" key="6">
    <source>
        <dbReference type="ARBA" id="ARBA00012518"/>
    </source>
</evidence>
<dbReference type="Gene3D" id="3.30.465.10">
    <property type="match status" value="1"/>
</dbReference>
<evidence type="ECO:0000256" key="2">
    <source>
        <dbReference type="ARBA" id="ARBA00003921"/>
    </source>
</evidence>
<evidence type="ECO:0000256" key="11">
    <source>
        <dbReference type="ARBA" id="ARBA00022827"/>
    </source>
</evidence>
<evidence type="ECO:0000256" key="13">
    <source>
        <dbReference type="ARBA" id="ARBA00022960"/>
    </source>
</evidence>
<name>A0ABQ0A251_9GAMM</name>
<keyword evidence="15 20" id="KW-0560">Oxidoreductase</keyword>
<evidence type="ECO:0000256" key="4">
    <source>
        <dbReference type="ARBA" id="ARBA00004752"/>
    </source>
</evidence>
<dbReference type="SUPFAM" id="SSF56194">
    <property type="entry name" value="Uridine diphospho-N-Acetylenolpyruvylglucosamine reductase, MurB, C-terminal domain"/>
    <property type="match status" value="1"/>
</dbReference>
<proteinExistence type="inferred from homology"/>
<dbReference type="EC" id="1.3.1.98" evidence="6 20"/>
<sequence length="234" mass="25097">MGTVIKVEAGRWVPSLARYSAAKGLTGLEHTAGIPGTVGGLVCMNGGSQRKGIGSSLNRLTAVMKDGSVKVFQADECEFAYRSSVFQDNGAIITEIELELGKAQVSKVRQEMLSILKSRRLKFPLKLPNCGSVFASNPSMYDEVGAPGFAIEQAGLKGHRIGGAQISPLHANFFVNTGSATAKDMIELIAYAHNVVRNKTGFSMHSEVRYVTPELGTISVTDYLKDLDRDSING</sequence>
<keyword evidence="9 20" id="KW-0132">Cell division</keyword>
<keyword evidence="17 20" id="KW-0961">Cell wall biogenesis/degradation</keyword>
<dbReference type="InterPro" id="IPR016169">
    <property type="entry name" value="FAD-bd_PCMH_sub2"/>
</dbReference>
<dbReference type="NCBIfam" id="TIGR00179">
    <property type="entry name" value="murB"/>
    <property type="match status" value="1"/>
</dbReference>
<evidence type="ECO:0000256" key="1">
    <source>
        <dbReference type="ARBA" id="ARBA00001974"/>
    </source>
</evidence>
<dbReference type="EMBL" id="BAABWH010000008">
    <property type="protein sequence ID" value="GAA6146480.1"/>
    <property type="molecule type" value="Genomic_DNA"/>
</dbReference>
<evidence type="ECO:0000256" key="15">
    <source>
        <dbReference type="ARBA" id="ARBA00023002"/>
    </source>
</evidence>
<keyword evidence="12 20" id="KW-0521">NADP</keyword>
<evidence type="ECO:0000256" key="16">
    <source>
        <dbReference type="ARBA" id="ARBA00023306"/>
    </source>
</evidence>
<dbReference type="InterPro" id="IPR036635">
    <property type="entry name" value="MurB_C_sf"/>
</dbReference>
<feature type="active site" evidence="20">
    <location>
        <position position="82"/>
    </location>
</feature>
<evidence type="ECO:0000256" key="7">
    <source>
        <dbReference type="ARBA" id="ARBA00015188"/>
    </source>
</evidence>
<keyword evidence="23" id="KW-1185">Reference proteome</keyword>
<evidence type="ECO:0000256" key="14">
    <source>
        <dbReference type="ARBA" id="ARBA00022984"/>
    </source>
</evidence>
<dbReference type="InterPro" id="IPR006094">
    <property type="entry name" value="Oxid_FAD_bind_N"/>
</dbReference>
<evidence type="ECO:0000256" key="20">
    <source>
        <dbReference type="HAMAP-Rule" id="MF_00037"/>
    </source>
</evidence>
<dbReference type="PROSITE" id="PS51387">
    <property type="entry name" value="FAD_PCMH"/>
    <property type="match status" value="1"/>
</dbReference>
<comment type="subcellular location">
    <subcellularLocation>
        <location evidence="3 20">Cytoplasm</location>
    </subcellularLocation>
</comment>
<dbReference type="InterPro" id="IPR011601">
    <property type="entry name" value="MurB_C"/>
</dbReference>
<evidence type="ECO:0000256" key="3">
    <source>
        <dbReference type="ARBA" id="ARBA00004496"/>
    </source>
</evidence>
<dbReference type="Gene3D" id="3.90.78.10">
    <property type="entry name" value="UDP-N-acetylenolpyruvoylglucosamine reductase, C-terminal domain"/>
    <property type="match status" value="1"/>
</dbReference>
<dbReference type="InterPro" id="IPR036318">
    <property type="entry name" value="FAD-bd_PCMH-like_sf"/>
</dbReference>
<gene>
    <name evidence="20" type="primary">murB</name>
    <name evidence="22" type="ORF">NBRC116585_25980</name>
</gene>
<keyword evidence="14 20" id="KW-0573">Peptidoglycan synthesis</keyword>
<dbReference type="SUPFAM" id="SSF56176">
    <property type="entry name" value="FAD-binding/transporter-associated domain-like"/>
    <property type="match status" value="1"/>
</dbReference>
<reference evidence="22 23" key="1">
    <citation type="submission" date="2024-04" db="EMBL/GenBank/DDBJ databases">
        <title>Draft genome sequence of Thalassolituus maritimus NBRC 116585.</title>
        <authorList>
            <person name="Miyakawa T."/>
            <person name="Kusuya Y."/>
            <person name="Miura T."/>
        </authorList>
    </citation>
    <scope>NUCLEOTIDE SEQUENCE [LARGE SCALE GENOMIC DNA]</scope>
    <source>
        <strain evidence="22 23">5NW40-0001</strain>
    </source>
</reference>
<feature type="domain" description="FAD-binding PCMH-type" evidence="21">
    <location>
        <begin position="1"/>
        <end position="103"/>
    </location>
</feature>
<accession>A0ABQ0A251</accession>
<comment type="similarity">
    <text evidence="5 20">Belongs to the MurB family.</text>
</comment>
<dbReference type="HAMAP" id="MF_00037">
    <property type="entry name" value="MurB"/>
    <property type="match status" value="1"/>
</dbReference>
<dbReference type="PANTHER" id="PTHR21071">
    <property type="entry name" value="UDP-N-ACETYLENOLPYRUVOYLGLUCOSAMINE REDUCTASE"/>
    <property type="match status" value="1"/>
</dbReference>
<keyword evidence="10 20" id="KW-0285">Flavoprotein</keyword>
<evidence type="ECO:0000256" key="5">
    <source>
        <dbReference type="ARBA" id="ARBA00010485"/>
    </source>
</evidence>
<comment type="pathway">
    <text evidence="4 20">Cell wall biogenesis; peptidoglycan biosynthesis.</text>
</comment>
<evidence type="ECO:0000256" key="17">
    <source>
        <dbReference type="ARBA" id="ARBA00023316"/>
    </source>
</evidence>
<feature type="active site" description="Proton donor" evidence="20">
    <location>
        <position position="132"/>
    </location>
</feature>
<comment type="catalytic activity">
    <reaction evidence="19 20">
        <text>UDP-N-acetyl-alpha-D-muramate + NADP(+) = UDP-N-acetyl-3-O-(1-carboxyvinyl)-alpha-D-glucosamine + NADPH + H(+)</text>
        <dbReference type="Rhea" id="RHEA:12248"/>
        <dbReference type="ChEBI" id="CHEBI:15378"/>
        <dbReference type="ChEBI" id="CHEBI:57783"/>
        <dbReference type="ChEBI" id="CHEBI:58349"/>
        <dbReference type="ChEBI" id="CHEBI:68483"/>
        <dbReference type="ChEBI" id="CHEBI:70757"/>
        <dbReference type="EC" id="1.3.1.98"/>
    </reaction>
</comment>
<keyword evidence="13 20" id="KW-0133">Cell shape</keyword>
<evidence type="ECO:0000256" key="19">
    <source>
        <dbReference type="ARBA" id="ARBA00048914"/>
    </source>
</evidence>
<evidence type="ECO:0000256" key="12">
    <source>
        <dbReference type="ARBA" id="ARBA00022857"/>
    </source>
</evidence>
<evidence type="ECO:0000256" key="10">
    <source>
        <dbReference type="ARBA" id="ARBA00022630"/>
    </source>
</evidence>
<keyword evidence="8 20" id="KW-0963">Cytoplasm</keyword>
<evidence type="ECO:0000313" key="23">
    <source>
        <dbReference type="Proteomes" id="UP001481413"/>
    </source>
</evidence>
<evidence type="ECO:0000256" key="18">
    <source>
        <dbReference type="ARBA" id="ARBA00031026"/>
    </source>
</evidence>
<evidence type="ECO:0000256" key="8">
    <source>
        <dbReference type="ARBA" id="ARBA00022490"/>
    </source>
</evidence>
<keyword evidence="11 20" id="KW-0274">FAD</keyword>
<dbReference type="Pfam" id="PF02873">
    <property type="entry name" value="MurB_C"/>
    <property type="match status" value="1"/>
</dbReference>
<feature type="active site" evidence="20">
    <location>
        <position position="207"/>
    </location>
</feature>
<evidence type="ECO:0000259" key="21">
    <source>
        <dbReference type="PROSITE" id="PS51387"/>
    </source>
</evidence>
<dbReference type="InterPro" id="IPR003170">
    <property type="entry name" value="MurB"/>
</dbReference>
<dbReference type="Pfam" id="PF01565">
    <property type="entry name" value="FAD_binding_4"/>
    <property type="match status" value="1"/>
</dbReference>
<protein>
    <recommendedName>
        <fullName evidence="7 20">UDP-N-acetylenolpyruvoylglucosamine reductase</fullName>
        <ecNumber evidence="6 20">1.3.1.98</ecNumber>
    </recommendedName>
    <alternativeName>
        <fullName evidence="18 20">UDP-N-acetylmuramate dehydrogenase</fullName>
    </alternativeName>
</protein>
<dbReference type="InterPro" id="IPR016166">
    <property type="entry name" value="FAD-bd_PCMH"/>
</dbReference>
<evidence type="ECO:0000313" key="22">
    <source>
        <dbReference type="EMBL" id="GAA6146480.1"/>
    </source>
</evidence>
<evidence type="ECO:0000256" key="9">
    <source>
        <dbReference type="ARBA" id="ARBA00022618"/>
    </source>
</evidence>